<evidence type="ECO:0000256" key="3">
    <source>
        <dbReference type="ARBA" id="ARBA00022448"/>
    </source>
</evidence>
<dbReference type="Pfam" id="PF01594">
    <property type="entry name" value="AI-2E_transport"/>
    <property type="match status" value="1"/>
</dbReference>
<reference evidence="9" key="1">
    <citation type="submission" date="2020-12" db="EMBL/GenBank/DDBJ databases">
        <title>Bacterial taxonomy.</title>
        <authorList>
            <person name="Pan X."/>
        </authorList>
    </citation>
    <scope>NUCLEOTIDE SEQUENCE</scope>
    <source>
        <strain evidence="9">M0105</strain>
    </source>
</reference>
<evidence type="ECO:0000256" key="6">
    <source>
        <dbReference type="ARBA" id="ARBA00022989"/>
    </source>
</evidence>
<keyword evidence="4" id="KW-1003">Cell membrane</keyword>
<evidence type="ECO:0000256" key="2">
    <source>
        <dbReference type="ARBA" id="ARBA00009773"/>
    </source>
</evidence>
<sequence>MSNGNQERQRVLRYSVDIFVTLGLISLFAWLSIRLISPFVPILIWALILAVALHPVFVWLRDRLGGRRGMAATALALLGLVLLISPTVLIVDSIIGSTLELADRLGKERLEIPPADPTVRDWPLVGNTVYRLWDGAHADLEKTAEQFAPQIKEFGVFLLGSGAGLARGVIEFALSVIFAAALLSYSEPLGAVSDRLASRIASTRGRLFLETAIATIRNVSRGVIGVAIIQGGLATIGIVAVGIPFAGLVAALTVGAAIIQFPMIAILPTIIYVWSVEATTTALLFTVYMIPVMLCDNVLKPVLMARGLTTPMVVILIGVVGGTLSSGLTGLFIGPVILAMFYEMMKVWIASMDEEAAAAALRDHIDRGAS</sequence>
<feature type="transmembrane region" description="Helical" evidence="8">
    <location>
        <begin position="12"/>
        <end position="33"/>
    </location>
</feature>
<feature type="transmembrane region" description="Helical" evidence="8">
    <location>
        <begin position="314"/>
        <end position="342"/>
    </location>
</feature>
<evidence type="ECO:0000256" key="7">
    <source>
        <dbReference type="ARBA" id="ARBA00023136"/>
    </source>
</evidence>
<keyword evidence="10" id="KW-1185">Reference proteome</keyword>
<comment type="similarity">
    <text evidence="2">Belongs to the autoinducer-2 exporter (AI-2E) (TC 2.A.86) family.</text>
</comment>
<evidence type="ECO:0000313" key="10">
    <source>
        <dbReference type="Proteomes" id="UP000655420"/>
    </source>
</evidence>
<dbReference type="EMBL" id="JAEHHL010000012">
    <property type="protein sequence ID" value="MBK0400961.1"/>
    <property type="molecule type" value="Genomic_DNA"/>
</dbReference>
<dbReference type="Proteomes" id="UP000655420">
    <property type="component" value="Unassembled WGS sequence"/>
</dbReference>
<protein>
    <submittedName>
        <fullName evidence="9">AI-2E family transporter</fullName>
    </submittedName>
</protein>
<evidence type="ECO:0000256" key="8">
    <source>
        <dbReference type="SAM" id="Phobius"/>
    </source>
</evidence>
<dbReference type="PANTHER" id="PTHR21716:SF67">
    <property type="entry name" value="TRANSPORT PROTEIN YDIK-RELATED"/>
    <property type="match status" value="1"/>
</dbReference>
<feature type="transmembrane region" description="Helical" evidence="8">
    <location>
        <begin position="271"/>
        <end position="294"/>
    </location>
</feature>
<evidence type="ECO:0000256" key="4">
    <source>
        <dbReference type="ARBA" id="ARBA00022475"/>
    </source>
</evidence>
<dbReference type="PANTHER" id="PTHR21716">
    <property type="entry name" value="TRANSMEMBRANE PROTEIN"/>
    <property type="match status" value="1"/>
</dbReference>
<keyword evidence="6 8" id="KW-1133">Transmembrane helix</keyword>
<proteinExistence type="inferred from homology"/>
<keyword evidence="5 8" id="KW-0812">Transmembrane</keyword>
<evidence type="ECO:0000256" key="1">
    <source>
        <dbReference type="ARBA" id="ARBA00004651"/>
    </source>
</evidence>
<evidence type="ECO:0000313" key="9">
    <source>
        <dbReference type="EMBL" id="MBK0400961.1"/>
    </source>
</evidence>
<dbReference type="RefSeq" id="WP_200612840.1">
    <property type="nucleotide sequence ID" value="NZ_JAEHHL010000012.1"/>
</dbReference>
<dbReference type="InterPro" id="IPR002549">
    <property type="entry name" value="AI-2E-like"/>
</dbReference>
<name>A0A8J7M941_9RHOB</name>
<gene>
    <name evidence="9" type="ORF">H0I76_17315</name>
</gene>
<keyword evidence="3" id="KW-0813">Transport</keyword>
<comment type="subcellular location">
    <subcellularLocation>
        <location evidence="1">Cell membrane</location>
        <topology evidence="1">Multi-pass membrane protein</topology>
    </subcellularLocation>
</comment>
<comment type="caution">
    <text evidence="9">The sequence shown here is derived from an EMBL/GenBank/DDBJ whole genome shotgun (WGS) entry which is preliminary data.</text>
</comment>
<feature type="transmembrane region" description="Helical" evidence="8">
    <location>
        <begin position="165"/>
        <end position="186"/>
    </location>
</feature>
<accession>A0A8J7M941</accession>
<evidence type="ECO:0000256" key="5">
    <source>
        <dbReference type="ARBA" id="ARBA00022692"/>
    </source>
</evidence>
<organism evidence="9 10">
    <name type="scientific">Thermohalobaculum xanthum</name>
    <dbReference type="NCBI Taxonomy" id="2753746"/>
    <lineage>
        <taxon>Bacteria</taxon>
        <taxon>Pseudomonadati</taxon>
        <taxon>Pseudomonadota</taxon>
        <taxon>Alphaproteobacteria</taxon>
        <taxon>Rhodobacterales</taxon>
        <taxon>Paracoccaceae</taxon>
        <taxon>Thermohalobaculum</taxon>
    </lineage>
</organism>
<dbReference type="AlphaFoldDB" id="A0A8J7M941"/>
<dbReference type="GO" id="GO:0005886">
    <property type="term" value="C:plasma membrane"/>
    <property type="evidence" value="ECO:0007669"/>
    <property type="project" value="UniProtKB-SubCell"/>
</dbReference>
<feature type="transmembrane region" description="Helical" evidence="8">
    <location>
        <begin position="39"/>
        <end position="60"/>
    </location>
</feature>
<keyword evidence="7 8" id="KW-0472">Membrane</keyword>
<feature type="transmembrane region" description="Helical" evidence="8">
    <location>
        <begin position="72"/>
        <end position="95"/>
    </location>
</feature>